<comment type="caution">
    <text evidence="1">The sequence shown here is derived from an EMBL/GenBank/DDBJ whole genome shotgun (WGS) entry which is preliminary data.</text>
</comment>
<dbReference type="RefSeq" id="WP_268817860.1">
    <property type="nucleotide sequence ID" value="NZ_JBBMFN010000034.1"/>
</dbReference>
<accession>A0ABV1F065</accession>
<evidence type="ECO:0000313" key="1">
    <source>
        <dbReference type="EMBL" id="MEQ2466765.1"/>
    </source>
</evidence>
<dbReference type="Proteomes" id="UP001465426">
    <property type="component" value="Unassembled WGS sequence"/>
</dbReference>
<reference evidence="1 2" key="1">
    <citation type="submission" date="2024-03" db="EMBL/GenBank/DDBJ databases">
        <title>Human intestinal bacterial collection.</title>
        <authorList>
            <person name="Pauvert C."/>
            <person name="Hitch T.C.A."/>
            <person name="Clavel T."/>
        </authorList>
    </citation>
    <scope>NUCLEOTIDE SEQUENCE [LARGE SCALE GENOMIC DNA]</scope>
    <source>
        <strain evidence="1 2">CLA-SR-H024</strain>
    </source>
</reference>
<gene>
    <name evidence="1" type="ORF">WMO63_13980</name>
</gene>
<proteinExistence type="predicted"/>
<organism evidence="1 2">
    <name type="scientific">Niallia hominis</name>
    <dbReference type="NCBI Taxonomy" id="3133173"/>
    <lineage>
        <taxon>Bacteria</taxon>
        <taxon>Bacillati</taxon>
        <taxon>Bacillota</taxon>
        <taxon>Bacilli</taxon>
        <taxon>Bacillales</taxon>
        <taxon>Bacillaceae</taxon>
        <taxon>Niallia</taxon>
    </lineage>
</organism>
<protein>
    <submittedName>
        <fullName evidence="1">Uncharacterized protein</fullName>
    </submittedName>
</protein>
<keyword evidence="2" id="KW-1185">Reference proteome</keyword>
<dbReference type="EMBL" id="JBBMFN010000034">
    <property type="protein sequence ID" value="MEQ2466765.1"/>
    <property type="molecule type" value="Genomic_DNA"/>
</dbReference>
<evidence type="ECO:0000313" key="2">
    <source>
        <dbReference type="Proteomes" id="UP001465426"/>
    </source>
</evidence>
<name>A0ABV1F065_9BACI</name>
<sequence length="42" mass="4350">MKKMIVSIVVLVTLTLGVNLGNALAGHECQPGALSIGNQETE</sequence>